<evidence type="ECO:0000256" key="3">
    <source>
        <dbReference type="ARBA" id="ARBA00022502"/>
    </source>
</evidence>
<dbReference type="EMBL" id="LN831789">
    <property type="protein sequence ID" value="CQR59417.1"/>
    <property type="molecule type" value="Genomic_DNA"/>
</dbReference>
<sequence length="363" mass="38607">MARFVSPLSAVLIYASIKAVGLVVLAFWSHTQQKSALHLLSRRWDSLWYARVAEHGYGFTLTAPDGRELSSMAFFPLLPWLERAASITGLTFGQAGLLISAIASVVAALGLFHLGRHVHSPQAGTLLVCLWASLPVSIVQSMAYSESLFVALAAWSLYFLMQDRWVAAAGLACAAGLTRPVGVAIGIAMCTHALARLRHADSRARILTSCALSLSGTAAYVLWVGAQQGTFVGYLDVQAAWGNGFDAGYSFARFLGEFISPAPVLTAVLLLAIIALTATPHVMMRLRGYPPALIAYSAAVTAMAMGASGYFGSKPRLLVPAFPLLLLVAIALQRSAKPYLWIAPLVVTSALYGAFWLNGSGPP</sequence>
<reference evidence="12 14" key="3">
    <citation type="submission" date="2015-06" db="EMBL/GenBank/DDBJ databases">
        <title>Draft genome sequence of Streptomyces leeuwenhoekii C58, which produces the novel lasso peptide, chaxapeptin.</title>
        <authorList>
            <person name="Yi Y."/>
            <person name="Hai D."/>
            <person name="Jaspars M."/>
            <person name="Sheng H."/>
            <person name="Rateb M.E."/>
            <person name="Bull A."/>
            <person name="Goodfellow M."/>
            <person name="Asenjo J.A."/>
            <person name="Ebel R."/>
        </authorList>
    </citation>
    <scope>NUCLEOTIDE SEQUENCE [LARGE SCALE GENOMIC DNA]</scope>
    <source>
        <strain evidence="12 14">C58</strain>
    </source>
</reference>
<keyword evidence="8 10" id="KW-1133">Transmembrane helix</keyword>
<keyword evidence="9 10" id="KW-0472">Membrane</keyword>
<evidence type="ECO:0000313" key="14">
    <source>
        <dbReference type="Proteomes" id="UP000037274"/>
    </source>
</evidence>
<dbReference type="Proteomes" id="UP000035016">
    <property type="component" value="Plasmid pSLE2"/>
</dbReference>
<feature type="transmembrane region" description="Helical" evidence="10">
    <location>
        <begin position="339"/>
        <end position="357"/>
    </location>
</feature>
<proteinExistence type="predicted"/>
<evidence type="ECO:0000313" key="12">
    <source>
        <dbReference type="EMBL" id="KMS78051.1"/>
    </source>
</evidence>
<dbReference type="InterPro" id="IPR007315">
    <property type="entry name" value="PIG-V/Gpi18"/>
</dbReference>
<evidence type="ECO:0000313" key="13">
    <source>
        <dbReference type="Proteomes" id="UP000035016"/>
    </source>
</evidence>
<evidence type="ECO:0000256" key="9">
    <source>
        <dbReference type="ARBA" id="ARBA00023136"/>
    </source>
</evidence>
<organism evidence="11 13">
    <name type="scientific">Streptomyces leeuwenhoekii</name>
    <dbReference type="NCBI Taxonomy" id="1437453"/>
    <lineage>
        <taxon>Bacteria</taxon>
        <taxon>Bacillati</taxon>
        <taxon>Actinomycetota</taxon>
        <taxon>Actinomycetes</taxon>
        <taxon>Kitasatosporales</taxon>
        <taxon>Streptomycetaceae</taxon>
        <taxon>Streptomyces</taxon>
    </lineage>
</organism>
<evidence type="ECO:0000313" key="11">
    <source>
        <dbReference type="EMBL" id="CQR59417.1"/>
    </source>
</evidence>
<dbReference type="GO" id="GO:0004376">
    <property type="term" value="F:GPI mannosyltransferase activity"/>
    <property type="evidence" value="ECO:0007669"/>
    <property type="project" value="InterPro"/>
</dbReference>
<feature type="transmembrane region" description="Helical" evidence="10">
    <location>
        <begin position="206"/>
        <end position="226"/>
    </location>
</feature>
<feature type="transmembrane region" description="Helical" evidence="10">
    <location>
        <begin position="12"/>
        <end position="30"/>
    </location>
</feature>
<name>A0A0F7VPZ1_STRLW</name>
<evidence type="ECO:0000256" key="1">
    <source>
        <dbReference type="ARBA" id="ARBA00004477"/>
    </source>
</evidence>
<feature type="transmembrane region" description="Helical" evidence="10">
    <location>
        <begin position="317"/>
        <end position="332"/>
    </location>
</feature>
<feature type="transmembrane region" description="Helical" evidence="10">
    <location>
        <begin position="291"/>
        <end position="311"/>
    </location>
</feature>
<dbReference type="KEGG" id="sle:sle2_116"/>
<dbReference type="AlphaFoldDB" id="A0A0F7VPZ1"/>
<evidence type="ECO:0000256" key="6">
    <source>
        <dbReference type="ARBA" id="ARBA00022692"/>
    </source>
</evidence>
<feature type="transmembrane region" description="Helical" evidence="10">
    <location>
        <begin position="258"/>
        <end position="279"/>
    </location>
</feature>
<keyword evidence="4" id="KW-0328">Glycosyltransferase</keyword>
<evidence type="ECO:0000256" key="5">
    <source>
        <dbReference type="ARBA" id="ARBA00022679"/>
    </source>
</evidence>
<geneLocation type="plasmid" evidence="11 13">
    <name>pSLE2</name>
</geneLocation>
<dbReference type="Proteomes" id="UP000037274">
    <property type="component" value="Unassembled WGS sequence"/>
</dbReference>
<dbReference type="PATRIC" id="fig|1437453.5.peg.5521"/>
<dbReference type="GO" id="GO:0006506">
    <property type="term" value="P:GPI anchor biosynthetic process"/>
    <property type="evidence" value="ECO:0007669"/>
    <property type="project" value="UniProtKB-UniPathway"/>
</dbReference>
<dbReference type="GO" id="GO:0000009">
    <property type="term" value="F:alpha-1,6-mannosyltransferase activity"/>
    <property type="evidence" value="ECO:0007669"/>
    <property type="project" value="InterPro"/>
</dbReference>
<keyword evidence="5" id="KW-0808">Transferase</keyword>
<keyword evidence="6 10" id="KW-0812">Transmembrane</keyword>
<keyword evidence="14" id="KW-1185">Reference proteome</keyword>
<evidence type="ECO:0000256" key="10">
    <source>
        <dbReference type="SAM" id="Phobius"/>
    </source>
</evidence>
<evidence type="ECO:0000256" key="4">
    <source>
        <dbReference type="ARBA" id="ARBA00022676"/>
    </source>
</evidence>
<feature type="transmembrane region" description="Helical" evidence="10">
    <location>
        <begin position="124"/>
        <end position="145"/>
    </location>
</feature>
<evidence type="ECO:0000256" key="7">
    <source>
        <dbReference type="ARBA" id="ARBA00022824"/>
    </source>
</evidence>
<protein>
    <submittedName>
        <fullName evidence="11">Putative integral membrane protein</fullName>
    </submittedName>
</protein>
<reference evidence="13" key="2">
    <citation type="submission" date="2015-02" db="EMBL/GenBank/DDBJ databases">
        <authorList>
            <person name="Gomez-Escribano P.J."/>
        </authorList>
    </citation>
    <scope>NUCLEOTIDE SEQUENCE [LARGE SCALE GENOMIC DNA]</scope>
    <source>
        <strain evidence="13">C34 (DSM 42122 / NRRL B-24963)</strain>
        <plasmid evidence="13">pSLE2</plasmid>
    </source>
</reference>
<keyword evidence="11" id="KW-0614">Plasmid</keyword>
<comment type="pathway">
    <text evidence="2">Glycolipid biosynthesis; glycosylphosphatidylinositol-anchor biosynthesis.</text>
</comment>
<dbReference type="PANTHER" id="PTHR12468">
    <property type="entry name" value="GPI MANNOSYLTRANSFERASE 2"/>
    <property type="match status" value="1"/>
</dbReference>
<feature type="transmembrane region" description="Helical" evidence="10">
    <location>
        <begin position="84"/>
        <end position="112"/>
    </location>
</feature>
<feature type="transmembrane region" description="Helical" evidence="10">
    <location>
        <begin position="165"/>
        <end position="194"/>
    </location>
</feature>
<dbReference type="GO" id="GO:0016020">
    <property type="term" value="C:membrane"/>
    <property type="evidence" value="ECO:0007669"/>
    <property type="project" value="GOC"/>
</dbReference>
<dbReference type="PANTHER" id="PTHR12468:SF2">
    <property type="entry name" value="GPI MANNOSYLTRANSFERASE 2"/>
    <property type="match status" value="1"/>
</dbReference>
<evidence type="ECO:0000256" key="8">
    <source>
        <dbReference type="ARBA" id="ARBA00022989"/>
    </source>
</evidence>
<dbReference type="UniPathway" id="UPA00196"/>
<accession>A0A0F7VPZ1</accession>
<reference evidence="11" key="1">
    <citation type="submission" date="2015-02" db="EMBL/GenBank/DDBJ databases">
        <authorList>
            <person name="Gomez-Escribano Juan Pablo"/>
        </authorList>
    </citation>
    <scope>NUCLEOTIDE SEQUENCE</scope>
    <source>
        <strain evidence="11">C34</strain>
        <plasmid evidence="11">pSLE2</plasmid>
    </source>
</reference>
<comment type="subcellular location">
    <subcellularLocation>
        <location evidence="1">Endoplasmic reticulum membrane</location>
        <topology evidence="1">Multi-pass membrane protein</topology>
    </subcellularLocation>
</comment>
<dbReference type="EMBL" id="LFEH01000064">
    <property type="protein sequence ID" value="KMS78051.1"/>
    <property type="molecule type" value="Genomic_DNA"/>
</dbReference>
<keyword evidence="7" id="KW-0256">Endoplasmic reticulum</keyword>
<evidence type="ECO:0000256" key="2">
    <source>
        <dbReference type="ARBA" id="ARBA00004687"/>
    </source>
</evidence>
<gene>
    <name evidence="11" type="primary">sle2_116</name>
    <name evidence="12" type="ORF">ACH49_18270</name>
</gene>
<keyword evidence="3" id="KW-0337">GPI-anchor biosynthesis</keyword>